<dbReference type="Ensembl" id="ENSSFOT00015017827.2">
    <property type="protein sequence ID" value="ENSSFOP00015017627.2"/>
    <property type="gene ID" value="ENSSFOG00015011328.2"/>
</dbReference>
<feature type="compositionally biased region" description="Acidic residues" evidence="2">
    <location>
        <begin position="208"/>
        <end position="227"/>
    </location>
</feature>
<gene>
    <name evidence="3" type="primary">LOC108922972</name>
</gene>
<feature type="region of interest" description="Disordered" evidence="2">
    <location>
        <begin position="326"/>
        <end position="356"/>
    </location>
</feature>
<keyword evidence="4" id="KW-1185">Reference proteome</keyword>
<feature type="compositionally biased region" description="Basic and acidic residues" evidence="2">
    <location>
        <begin position="168"/>
        <end position="178"/>
    </location>
</feature>
<feature type="compositionally biased region" description="Polar residues" evidence="2">
    <location>
        <begin position="346"/>
        <end position="356"/>
    </location>
</feature>
<dbReference type="Proteomes" id="UP000694397">
    <property type="component" value="Chromosome 13"/>
</dbReference>
<dbReference type="GeneTree" id="ENSGT00940000157357"/>
<protein>
    <submittedName>
        <fullName evidence="3">Zgc:100829</fullName>
    </submittedName>
</protein>
<sequence>MLQQILKDMYIDPDVLDALNEEQKKILFLKMRQEQVRRWKECEEKLEKEGSAALKPKTRKGPAKNVSWRLGRDGDVQVDVIREEDEPRSSPLILPRLSEPKDSDLRSSTRERGVLRSSLVKQGTAEAVQSGTEEPPPSGQSDIHLHFKGVPPASEPGRQALPSQVNSEDLKSDARCRPLQEQPGTARDAQPHGVSQEELKSLSTTGPGEEENDDDDEDDYDDDDDGNEGSSKPPASYRPHLRFAYTHSIADRLRRPRAPLGQAFGQLSTTETPRPMDSQEQDKGKDSRRVSTWRRAEPGGPGPVDGDAVVTRGRVAQLTKTFSVVGSSGAEPRAKPPVPVKPIHLRTSSSVKRSLR</sequence>
<dbReference type="PANTHER" id="PTHR14388">
    <property type="entry name" value="T CELL-SPECIFIC ADAPTER PROTEIN TSAD"/>
    <property type="match status" value="1"/>
</dbReference>
<organism evidence="3 4">
    <name type="scientific">Scleropages formosus</name>
    <name type="common">Asian bonytongue</name>
    <name type="synonym">Osteoglossum formosum</name>
    <dbReference type="NCBI Taxonomy" id="113540"/>
    <lineage>
        <taxon>Eukaryota</taxon>
        <taxon>Metazoa</taxon>
        <taxon>Chordata</taxon>
        <taxon>Craniata</taxon>
        <taxon>Vertebrata</taxon>
        <taxon>Euteleostomi</taxon>
        <taxon>Actinopterygii</taxon>
        <taxon>Neopterygii</taxon>
        <taxon>Teleostei</taxon>
        <taxon>Osteoglossocephala</taxon>
        <taxon>Osteoglossomorpha</taxon>
        <taxon>Osteoglossiformes</taxon>
        <taxon>Osteoglossidae</taxon>
        <taxon>Scleropages</taxon>
    </lineage>
</organism>
<reference evidence="3" key="3">
    <citation type="submission" date="2025-09" db="UniProtKB">
        <authorList>
            <consortium name="Ensembl"/>
        </authorList>
    </citation>
    <scope>IDENTIFICATION</scope>
</reference>
<reference evidence="3" key="2">
    <citation type="submission" date="2025-08" db="UniProtKB">
        <authorList>
            <consortium name="Ensembl"/>
        </authorList>
    </citation>
    <scope>IDENTIFICATION</scope>
</reference>
<feature type="region of interest" description="Disordered" evidence="2">
    <location>
        <begin position="45"/>
        <end position="70"/>
    </location>
</feature>
<reference evidence="3 4" key="1">
    <citation type="submission" date="2019-04" db="EMBL/GenBank/DDBJ databases">
        <authorList>
            <consortium name="Wellcome Sanger Institute Data Sharing"/>
        </authorList>
    </citation>
    <scope>NUCLEOTIDE SEQUENCE [LARGE SCALE GENOMIC DNA]</scope>
</reference>
<feature type="region of interest" description="Disordered" evidence="2">
    <location>
        <begin position="84"/>
        <end position="308"/>
    </location>
</feature>
<feature type="compositionally biased region" description="Basic and acidic residues" evidence="2">
    <location>
        <begin position="98"/>
        <end position="114"/>
    </location>
</feature>
<dbReference type="KEGG" id="sfm:108922972"/>
<dbReference type="PANTHER" id="PTHR14388:SF5">
    <property type="entry name" value="SH2 DOMAIN-CONTAINING PROTEIN 4A"/>
    <property type="match status" value="1"/>
</dbReference>
<evidence type="ECO:0000256" key="1">
    <source>
        <dbReference type="ARBA" id="ARBA00022999"/>
    </source>
</evidence>
<evidence type="ECO:0000313" key="3">
    <source>
        <dbReference type="Ensembl" id="ENSSFOP00015017627.2"/>
    </source>
</evidence>
<dbReference type="GO" id="GO:0005737">
    <property type="term" value="C:cytoplasm"/>
    <property type="evidence" value="ECO:0007669"/>
    <property type="project" value="TreeGrafter"/>
</dbReference>
<feature type="compositionally biased region" description="Basic and acidic residues" evidence="2">
    <location>
        <begin position="280"/>
        <end position="297"/>
    </location>
</feature>
<keyword evidence="1" id="KW-0727">SH2 domain</keyword>
<dbReference type="OrthoDB" id="10003345at2759"/>
<accession>A0A8C9RR15</accession>
<dbReference type="GeneID" id="108922972"/>
<proteinExistence type="predicted"/>
<dbReference type="AlphaFoldDB" id="A0A8C9RR15"/>
<dbReference type="RefSeq" id="XP_018588903.2">
    <property type="nucleotide sequence ID" value="XM_018733387.2"/>
</dbReference>
<evidence type="ECO:0000313" key="4">
    <source>
        <dbReference type="Proteomes" id="UP000694397"/>
    </source>
</evidence>
<name>A0A8C9RR15_SCLFO</name>
<evidence type="ECO:0000256" key="2">
    <source>
        <dbReference type="SAM" id="MobiDB-lite"/>
    </source>
</evidence>